<dbReference type="GO" id="GO:0071949">
    <property type="term" value="F:FAD binding"/>
    <property type="evidence" value="ECO:0007669"/>
    <property type="project" value="InterPro"/>
</dbReference>
<evidence type="ECO:0000313" key="24">
    <source>
        <dbReference type="Proteomes" id="UP000234881"/>
    </source>
</evidence>
<feature type="compositionally biased region" description="Basic and acidic residues" evidence="20">
    <location>
        <begin position="217"/>
        <end position="226"/>
    </location>
</feature>
<evidence type="ECO:0000256" key="3">
    <source>
        <dbReference type="ARBA" id="ARBA00004496"/>
    </source>
</evidence>
<evidence type="ECO:0000256" key="11">
    <source>
        <dbReference type="ARBA" id="ARBA00022857"/>
    </source>
</evidence>
<dbReference type="InterPro" id="IPR016166">
    <property type="entry name" value="FAD-bd_PCMH"/>
</dbReference>
<feature type="region of interest" description="Disordered" evidence="20">
    <location>
        <begin position="217"/>
        <end position="236"/>
    </location>
</feature>
<dbReference type="UniPathway" id="UPA00219"/>
<keyword evidence="16 19" id="KW-0961">Cell wall biogenesis/degradation</keyword>
<keyword evidence="12 19" id="KW-0133">Cell shape</keyword>
<comment type="catalytic activity">
    <reaction evidence="18 19">
        <text>UDP-N-acetyl-alpha-D-muramate + NADP(+) = UDP-N-acetyl-3-O-(1-carboxyvinyl)-alpha-D-glucosamine + NADPH + H(+)</text>
        <dbReference type="Rhea" id="RHEA:12248"/>
        <dbReference type="ChEBI" id="CHEBI:15378"/>
        <dbReference type="ChEBI" id="CHEBI:57783"/>
        <dbReference type="ChEBI" id="CHEBI:58349"/>
        <dbReference type="ChEBI" id="CHEBI:68483"/>
        <dbReference type="ChEBI" id="CHEBI:70757"/>
        <dbReference type="EC" id="1.3.1.98"/>
    </reaction>
</comment>
<evidence type="ECO:0000256" key="9">
    <source>
        <dbReference type="ARBA" id="ARBA00022630"/>
    </source>
</evidence>
<reference evidence="23 24" key="1">
    <citation type="submission" date="2018-01" db="EMBL/GenBank/DDBJ databases">
        <title>The draft genome sequence of Cohaesibacter sp. H1304.</title>
        <authorList>
            <person name="Wang N.-N."/>
            <person name="Du Z.-J."/>
        </authorList>
    </citation>
    <scope>NUCLEOTIDE SEQUENCE [LARGE SCALE GENOMIC DNA]</scope>
    <source>
        <strain evidence="23 24">H1304</strain>
    </source>
</reference>
<dbReference type="Pfam" id="PF01565">
    <property type="entry name" value="FAD_binding_4"/>
    <property type="match status" value="1"/>
</dbReference>
<organism evidence="23 24">
    <name type="scientific">Cohaesibacter celericrescens</name>
    <dbReference type="NCBI Taxonomy" id="2067669"/>
    <lineage>
        <taxon>Bacteria</taxon>
        <taxon>Pseudomonadati</taxon>
        <taxon>Pseudomonadota</taxon>
        <taxon>Alphaproteobacteria</taxon>
        <taxon>Hyphomicrobiales</taxon>
        <taxon>Cohaesibacteraceae</taxon>
    </lineage>
</organism>
<evidence type="ECO:0000256" key="16">
    <source>
        <dbReference type="ARBA" id="ARBA00023316"/>
    </source>
</evidence>
<sequence length="318" mass="34497">MAFEDLLSRFGDWTDDVRGRLNSNFDIAPYTWFRVGGPAQLFFNPADEADLAYFLKHLPSDIPVTVIGLGSNMLVRDGGVEGVVIRLSGKAFTSIEVEDDLTVSVGAAMPDMRFATQIAKQGIAGFSFYKGIPGAIGGALRMNAGAHGAETKDRLIAARAVDRAGVIHDLTPDDLGHGYRTCAAPADYIFTKAIYRGEAGDPEALKVEMGEVSAYREDNQPTKERTGGSTFKNPDGKSAWRLVDEAGFRGFELGGAQVSAKHTNFLINTGDATAQDIERLGEMVRGKVREMTGISLHWEIKRIGSFEDDVQIVPFLDS</sequence>
<keyword evidence="24" id="KW-1185">Reference proteome</keyword>
<dbReference type="Gene3D" id="3.30.43.10">
    <property type="entry name" value="Uridine Diphospho-n-acetylenolpyruvylglucosamine Reductase, domain 2"/>
    <property type="match status" value="1"/>
</dbReference>
<dbReference type="GO" id="GO:0008360">
    <property type="term" value="P:regulation of cell shape"/>
    <property type="evidence" value="ECO:0007669"/>
    <property type="project" value="UniProtKB-KW"/>
</dbReference>
<dbReference type="PANTHER" id="PTHR21071">
    <property type="entry name" value="UDP-N-ACETYLENOLPYRUVOYLGLUCOSAMINE REDUCTASE"/>
    <property type="match status" value="1"/>
</dbReference>
<dbReference type="HAMAP" id="MF_00037">
    <property type="entry name" value="MurB"/>
    <property type="match status" value="1"/>
</dbReference>
<feature type="domain" description="FAD-binding PCMH-type" evidence="21">
    <location>
        <begin position="34"/>
        <end position="236"/>
    </location>
</feature>
<evidence type="ECO:0000259" key="21">
    <source>
        <dbReference type="PROSITE" id="PS51387"/>
    </source>
</evidence>
<dbReference type="InterPro" id="IPR036318">
    <property type="entry name" value="FAD-bd_PCMH-like_sf"/>
</dbReference>
<keyword evidence="10 19" id="KW-0274">FAD</keyword>
<dbReference type="GO" id="GO:0008762">
    <property type="term" value="F:UDP-N-acetylmuramate dehydrogenase activity"/>
    <property type="evidence" value="ECO:0007669"/>
    <property type="project" value="UniProtKB-UniRule"/>
</dbReference>
<evidence type="ECO:0000256" key="14">
    <source>
        <dbReference type="ARBA" id="ARBA00023002"/>
    </source>
</evidence>
<comment type="pathway">
    <text evidence="4 19">Cell wall biogenesis; peptidoglycan biosynthesis.</text>
</comment>
<dbReference type="InterPro" id="IPR016169">
    <property type="entry name" value="FAD-bd_PCMH_sub2"/>
</dbReference>
<evidence type="ECO:0000256" key="8">
    <source>
        <dbReference type="ARBA" id="ARBA00022618"/>
    </source>
</evidence>
<comment type="subcellular location">
    <subcellularLocation>
        <location evidence="3 19">Cytoplasm</location>
    </subcellularLocation>
</comment>
<dbReference type="GO" id="GO:0009252">
    <property type="term" value="P:peptidoglycan biosynthetic process"/>
    <property type="evidence" value="ECO:0007669"/>
    <property type="project" value="UniProtKB-UniRule"/>
</dbReference>
<comment type="function">
    <text evidence="2 19">Cell wall formation.</text>
</comment>
<evidence type="ECO:0000256" key="5">
    <source>
        <dbReference type="ARBA" id="ARBA00012518"/>
    </source>
</evidence>
<feature type="active site" evidence="19">
    <location>
        <position position="180"/>
    </location>
</feature>
<name>A0A2N5XWR8_9HYPH</name>
<dbReference type="EC" id="1.3.1.98" evidence="5 19"/>
<feature type="active site" description="Proton donor" evidence="19">
    <location>
        <position position="229"/>
    </location>
</feature>
<dbReference type="Proteomes" id="UP000234881">
    <property type="component" value="Unassembled WGS sequence"/>
</dbReference>
<dbReference type="PANTHER" id="PTHR21071:SF4">
    <property type="entry name" value="UDP-N-ACETYLENOLPYRUVOYLGLUCOSAMINE REDUCTASE"/>
    <property type="match status" value="1"/>
</dbReference>
<dbReference type="EMBL" id="PKUQ01000001">
    <property type="protein sequence ID" value="PLW78950.1"/>
    <property type="molecule type" value="Genomic_DNA"/>
</dbReference>
<evidence type="ECO:0000256" key="15">
    <source>
        <dbReference type="ARBA" id="ARBA00023306"/>
    </source>
</evidence>
<dbReference type="OrthoDB" id="9804753at2"/>
<dbReference type="SUPFAM" id="SSF56176">
    <property type="entry name" value="FAD-binding/transporter-associated domain-like"/>
    <property type="match status" value="1"/>
</dbReference>
<evidence type="ECO:0000256" key="7">
    <source>
        <dbReference type="ARBA" id="ARBA00022490"/>
    </source>
</evidence>
<dbReference type="Gene3D" id="3.90.78.10">
    <property type="entry name" value="UDP-N-acetylenolpyruvoylglucosamine reductase, C-terminal domain"/>
    <property type="match status" value="1"/>
</dbReference>
<feature type="active site" evidence="19">
    <location>
        <position position="299"/>
    </location>
</feature>
<dbReference type="AlphaFoldDB" id="A0A2N5XWR8"/>
<evidence type="ECO:0000256" key="2">
    <source>
        <dbReference type="ARBA" id="ARBA00003921"/>
    </source>
</evidence>
<keyword evidence="14 19" id="KW-0560">Oxidoreductase</keyword>
<comment type="caution">
    <text evidence="23">The sequence shown here is derived from an EMBL/GenBank/DDBJ whole genome shotgun (WGS) entry which is preliminary data.</text>
</comment>
<proteinExistence type="inferred from homology"/>
<dbReference type="Gene3D" id="3.30.465.10">
    <property type="match status" value="1"/>
</dbReference>
<evidence type="ECO:0000256" key="10">
    <source>
        <dbReference type="ARBA" id="ARBA00022827"/>
    </source>
</evidence>
<accession>A0A2N5XWR8</accession>
<evidence type="ECO:0000256" key="6">
    <source>
        <dbReference type="ARBA" id="ARBA00015188"/>
    </source>
</evidence>
<evidence type="ECO:0000256" key="1">
    <source>
        <dbReference type="ARBA" id="ARBA00001974"/>
    </source>
</evidence>
<dbReference type="NCBIfam" id="TIGR00179">
    <property type="entry name" value="murB"/>
    <property type="match status" value="1"/>
</dbReference>
<dbReference type="SUPFAM" id="SSF56194">
    <property type="entry name" value="Uridine diphospho-N-Acetylenolpyruvylglucosamine reductase, MurB, C-terminal domain"/>
    <property type="match status" value="1"/>
</dbReference>
<dbReference type="InterPro" id="IPR036635">
    <property type="entry name" value="MurB_C_sf"/>
</dbReference>
<evidence type="ECO:0000256" key="4">
    <source>
        <dbReference type="ARBA" id="ARBA00004752"/>
    </source>
</evidence>
<dbReference type="InterPro" id="IPR011601">
    <property type="entry name" value="MurB_C"/>
</dbReference>
<comment type="cofactor">
    <cofactor evidence="1 19">
        <name>FAD</name>
        <dbReference type="ChEBI" id="CHEBI:57692"/>
    </cofactor>
</comment>
<dbReference type="InterPro" id="IPR006094">
    <property type="entry name" value="Oxid_FAD_bind_N"/>
</dbReference>
<dbReference type="InterPro" id="IPR003170">
    <property type="entry name" value="MurB"/>
</dbReference>
<dbReference type="Pfam" id="PF02873">
    <property type="entry name" value="MurB_C"/>
    <property type="match status" value="1"/>
</dbReference>
<evidence type="ECO:0000256" key="13">
    <source>
        <dbReference type="ARBA" id="ARBA00022984"/>
    </source>
</evidence>
<gene>
    <name evidence="19" type="primary">murB</name>
    <name evidence="23" type="ORF">C0081_01555</name>
    <name evidence="22" type="ORF">C0081_19595</name>
</gene>
<dbReference type="PROSITE" id="PS51387">
    <property type="entry name" value="FAD_PCMH"/>
    <property type="match status" value="1"/>
</dbReference>
<evidence type="ECO:0000256" key="17">
    <source>
        <dbReference type="ARBA" id="ARBA00031026"/>
    </source>
</evidence>
<evidence type="ECO:0000256" key="12">
    <source>
        <dbReference type="ARBA" id="ARBA00022960"/>
    </source>
</evidence>
<keyword evidence="8 19" id="KW-0132">Cell division</keyword>
<evidence type="ECO:0000256" key="19">
    <source>
        <dbReference type="HAMAP-Rule" id="MF_00037"/>
    </source>
</evidence>
<evidence type="ECO:0000256" key="20">
    <source>
        <dbReference type="SAM" id="MobiDB-lite"/>
    </source>
</evidence>
<dbReference type="NCBIfam" id="NF010480">
    <property type="entry name" value="PRK13905.1"/>
    <property type="match status" value="1"/>
</dbReference>
<dbReference type="InterPro" id="IPR016167">
    <property type="entry name" value="FAD-bd_PCMH_sub1"/>
</dbReference>
<keyword evidence="13 19" id="KW-0573">Peptidoglycan synthesis</keyword>
<keyword evidence="15 19" id="KW-0131">Cell cycle</keyword>
<keyword evidence="7 19" id="KW-0963">Cytoplasm</keyword>
<protein>
    <recommendedName>
        <fullName evidence="6 19">UDP-N-acetylenolpyruvoylglucosamine reductase</fullName>
        <ecNumber evidence="5 19">1.3.1.98</ecNumber>
    </recommendedName>
    <alternativeName>
        <fullName evidence="17 19">UDP-N-acetylmuramate dehydrogenase</fullName>
    </alternativeName>
</protein>
<dbReference type="GO" id="GO:0051301">
    <property type="term" value="P:cell division"/>
    <property type="evidence" value="ECO:0007669"/>
    <property type="project" value="UniProtKB-KW"/>
</dbReference>
<dbReference type="GO" id="GO:0005829">
    <property type="term" value="C:cytosol"/>
    <property type="evidence" value="ECO:0007669"/>
    <property type="project" value="TreeGrafter"/>
</dbReference>
<evidence type="ECO:0000256" key="18">
    <source>
        <dbReference type="ARBA" id="ARBA00048914"/>
    </source>
</evidence>
<dbReference type="EMBL" id="PKUQ01000050">
    <property type="protein sequence ID" value="PLW75543.1"/>
    <property type="molecule type" value="Genomic_DNA"/>
</dbReference>
<keyword evidence="9 19" id="KW-0285">Flavoprotein</keyword>
<comment type="similarity">
    <text evidence="19">Belongs to the MurB family.</text>
</comment>
<evidence type="ECO:0000313" key="22">
    <source>
        <dbReference type="EMBL" id="PLW75543.1"/>
    </source>
</evidence>
<dbReference type="GO" id="GO:0071555">
    <property type="term" value="P:cell wall organization"/>
    <property type="evidence" value="ECO:0007669"/>
    <property type="project" value="UniProtKB-KW"/>
</dbReference>
<evidence type="ECO:0000313" key="23">
    <source>
        <dbReference type="EMBL" id="PLW78950.1"/>
    </source>
</evidence>
<dbReference type="RefSeq" id="WP_101532033.1">
    <property type="nucleotide sequence ID" value="NZ_PKUQ01000001.1"/>
</dbReference>
<keyword evidence="11 19" id="KW-0521">NADP</keyword>